<dbReference type="AlphaFoldDB" id="A0A1V3NFL4"/>
<dbReference type="GO" id="GO:0016020">
    <property type="term" value="C:membrane"/>
    <property type="evidence" value="ECO:0007669"/>
    <property type="project" value="TreeGrafter"/>
</dbReference>
<proteinExistence type="predicted"/>
<dbReference type="InterPro" id="IPR029058">
    <property type="entry name" value="AB_hydrolase_fold"/>
</dbReference>
<dbReference type="InterPro" id="IPR050266">
    <property type="entry name" value="AB_hydrolase_sf"/>
</dbReference>
<dbReference type="SUPFAM" id="SSF53474">
    <property type="entry name" value="alpha/beta-Hydrolases"/>
    <property type="match status" value="1"/>
</dbReference>
<protein>
    <recommendedName>
        <fullName evidence="2">AB hydrolase-1 domain-containing protein</fullName>
    </recommendedName>
</protein>
<dbReference type="InterPro" id="IPR000073">
    <property type="entry name" value="AB_hydrolase_1"/>
</dbReference>
<reference evidence="3 4" key="1">
    <citation type="submission" date="2017-02" db="EMBL/GenBank/DDBJ databases">
        <title>Genomic diversity within the haloalkaliphilic genus Thioalkalivibrio.</title>
        <authorList>
            <person name="Ahn A.-C."/>
            <person name="Meier-Kolthoff J."/>
            <person name="Overmars L."/>
            <person name="Richter M."/>
            <person name="Woyke T."/>
            <person name="Sorokin D.Y."/>
            <person name="Muyzer G."/>
        </authorList>
    </citation>
    <scope>NUCLEOTIDE SEQUENCE [LARGE SCALE GENOMIC DNA]</scope>
    <source>
        <strain evidence="3 4">ALJD</strain>
    </source>
</reference>
<dbReference type="PANTHER" id="PTHR43798:SF31">
    <property type="entry name" value="AB HYDROLASE SUPERFAMILY PROTEIN YCLE"/>
    <property type="match status" value="1"/>
</dbReference>
<dbReference type="PANTHER" id="PTHR43798">
    <property type="entry name" value="MONOACYLGLYCEROL LIPASE"/>
    <property type="match status" value="1"/>
</dbReference>
<comment type="caution">
    <text evidence="3">The sequence shown here is derived from an EMBL/GenBank/DDBJ whole genome shotgun (WGS) entry which is preliminary data.</text>
</comment>
<dbReference type="EMBL" id="MVBK01000057">
    <property type="protein sequence ID" value="OOG23850.1"/>
    <property type="molecule type" value="Genomic_DNA"/>
</dbReference>
<dbReference type="GO" id="GO:0016787">
    <property type="term" value="F:hydrolase activity"/>
    <property type="evidence" value="ECO:0007669"/>
    <property type="project" value="UniProtKB-KW"/>
</dbReference>
<dbReference type="RefSeq" id="WP_175628277.1">
    <property type="nucleotide sequence ID" value="NZ_MVBK01000057.1"/>
</dbReference>
<accession>A0A1V3NFL4</accession>
<gene>
    <name evidence="3" type="ORF">B1C78_09980</name>
</gene>
<evidence type="ECO:0000256" key="1">
    <source>
        <dbReference type="ARBA" id="ARBA00022801"/>
    </source>
</evidence>
<dbReference type="Proteomes" id="UP000189462">
    <property type="component" value="Unassembled WGS sequence"/>
</dbReference>
<feature type="domain" description="AB hydrolase-1" evidence="2">
    <location>
        <begin position="21"/>
        <end position="125"/>
    </location>
</feature>
<keyword evidence="4" id="KW-1185">Reference proteome</keyword>
<keyword evidence="1" id="KW-0378">Hydrolase</keyword>
<dbReference type="Pfam" id="PF00561">
    <property type="entry name" value="Abhydrolase_1"/>
    <property type="match status" value="1"/>
</dbReference>
<evidence type="ECO:0000313" key="4">
    <source>
        <dbReference type="Proteomes" id="UP000189462"/>
    </source>
</evidence>
<name>A0A1V3NFL4_9GAMM</name>
<organism evidence="3 4">
    <name type="scientific">Thioalkalivibrio denitrificans</name>
    <dbReference type="NCBI Taxonomy" id="108003"/>
    <lineage>
        <taxon>Bacteria</taxon>
        <taxon>Pseudomonadati</taxon>
        <taxon>Pseudomonadota</taxon>
        <taxon>Gammaproteobacteria</taxon>
        <taxon>Chromatiales</taxon>
        <taxon>Ectothiorhodospiraceae</taxon>
        <taxon>Thioalkalivibrio</taxon>
    </lineage>
</organism>
<evidence type="ECO:0000259" key="2">
    <source>
        <dbReference type="Pfam" id="PF00561"/>
    </source>
</evidence>
<dbReference type="STRING" id="108003.B1C78_09980"/>
<sequence>MQTVSPRGFRIRYQVHGTGVPVLLLHEFGGSGRSWLPYIRRMPEGFMAVAVDALGHGGSDCPREADAYVSAGRVADFTAVLDALGIGRAHVWGYSMGGRNAWAMLAHAPERIASLIVGGAGPPGPDDDDGPDYLEARAAALARGDWGAFWRVLTPDGAEEGPGVQVFRRRFEQDNDARALAAVSLALREWPALPPRRGVPMSCHYAGALDGFLPRVRAGAAQLGGVLHVIEGVGHDAHFKAVGEVSEIVRDHLMSVSF</sequence>
<dbReference type="Gene3D" id="3.40.50.1820">
    <property type="entry name" value="alpha/beta hydrolase"/>
    <property type="match status" value="1"/>
</dbReference>
<evidence type="ECO:0000313" key="3">
    <source>
        <dbReference type="EMBL" id="OOG23850.1"/>
    </source>
</evidence>